<evidence type="ECO:0000256" key="2">
    <source>
        <dbReference type="ARBA" id="ARBA00023002"/>
    </source>
</evidence>
<comment type="similarity">
    <text evidence="1">Belongs to the short-chain dehydrogenases/reductases (SDR) family.</text>
</comment>
<comment type="caution">
    <text evidence="3">The sequence shown here is derived from an EMBL/GenBank/DDBJ whole genome shotgun (WGS) entry which is preliminary data.</text>
</comment>
<dbReference type="EMBL" id="MU620901">
    <property type="protein sequence ID" value="KAI8582377.1"/>
    <property type="molecule type" value="Genomic_DNA"/>
</dbReference>
<dbReference type="Gene3D" id="3.40.50.720">
    <property type="entry name" value="NAD(P)-binding Rossmann-like Domain"/>
    <property type="match status" value="1"/>
</dbReference>
<dbReference type="PANTHER" id="PTHR43639">
    <property type="entry name" value="OXIDOREDUCTASE, SHORT-CHAIN DEHYDROGENASE/REDUCTASE FAMILY (AFU_ORTHOLOGUE AFUA_5G02870)"/>
    <property type="match status" value="1"/>
</dbReference>
<accession>A0AAD5HFF5</accession>
<dbReference type="PANTHER" id="PTHR43639:SF1">
    <property type="entry name" value="SHORT-CHAIN DEHYDROGENASE_REDUCTASE FAMILY PROTEIN"/>
    <property type="match status" value="1"/>
</dbReference>
<dbReference type="InterPro" id="IPR036291">
    <property type="entry name" value="NAD(P)-bd_dom_sf"/>
</dbReference>
<dbReference type="GO" id="GO:0016491">
    <property type="term" value="F:oxidoreductase activity"/>
    <property type="evidence" value="ECO:0007669"/>
    <property type="project" value="UniProtKB-KW"/>
</dbReference>
<evidence type="ECO:0000256" key="1">
    <source>
        <dbReference type="ARBA" id="ARBA00006484"/>
    </source>
</evidence>
<evidence type="ECO:0000313" key="4">
    <source>
        <dbReference type="Proteomes" id="UP001206595"/>
    </source>
</evidence>
<sequence length="141" mass="15548">MTTSASIMPHHIPEYYICRQYVESESEALELTVLLQNASTTTGRKSRLCHRRNSWDWCDIFNVLANQGASIVVNYTSSEDRAVAIGKRIQDACSKALSVQADVDDVNGAKKIVEATVEAFGKIDIVVNNAAIGIFQVLEEI</sequence>
<dbReference type="InterPro" id="IPR002347">
    <property type="entry name" value="SDR_fam"/>
</dbReference>
<dbReference type="AlphaFoldDB" id="A0AAD5HFF5"/>
<reference evidence="3" key="1">
    <citation type="submission" date="2021-06" db="EMBL/GenBank/DDBJ databases">
        <authorList>
            <consortium name="DOE Joint Genome Institute"/>
            <person name="Mondo S.J."/>
            <person name="Amses K.R."/>
            <person name="Simmons D.R."/>
            <person name="Longcore J.E."/>
            <person name="Seto K."/>
            <person name="Alves G.H."/>
            <person name="Bonds A.E."/>
            <person name="Quandt C.A."/>
            <person name="Davis W.J."/>
            <person name="Chang Y."/>
            <person name="Letcher P.M."/>
            <person name="Powell M.J."/>
            <person name="Kuo A."/>
            <person name="Labutti K."/>
            <person name="Pangilinan J."/>
            <person name="Andreopoulos W."/>
            <person name="Tritt A."/>
            <person name="Riley R."/>
            <person name="Hundley H."/>
            <person name="Johnson J."/>
            <person name="Lipzen A."/>
            <person name="Barry K."/>
            <person name="Berbee M.L."/>
            <person name="Buchler N.E."/>
            <person name="Grigoriev I.V."/>
            <person name="Spatafora J.W."/>
            <person name="Stajich J.E."/>
            <person name="James T.Y."/>
        </authorList>
    </citation>
    <scope>NUCLEOTIDE SEQUENCE</scope>
    <source>
        <strain evidence="3">AG</strain>
    </source>
</reference>
<proteinExistence type="inferred from homology"/>
<dbReference type="Pfam" id="PF00106">
    <property type="entry name" value="adh_short"/>
    <property type="match status" value="1"/>
</dbReference>
<reference evidence="3" key="2">
    <citation type="journal article" date="2022" name="Proc. Natl. Acad. Sci. U.S.A.">
        <title>Diploid-dominant life cycles characterize the early evolution of Fungi.</title>
        <authorList>
            <person name="Amses K.R."/>
            <person name="Simmons D.R."/>
            <person name="Longcore J.E."/>
            <person name="Mondo S.J."/>
            <person name="Seto K."/>
            <person name="Jeronimo G.H."/>
            <person name="Bonds A.E."/>
            <person name="Quandt C.A."/>
            <person name="Davis W.J."/>
            <person name="Chang Y."/>
            <person name="Federici B.A."/>
            <person name="Kuo A."/>
            <person name="LaButti K."/>
            <person name="Pangilinan J."/>
            <person name="Andreopoulos W."/>
            <person name="Tritt A."/>
            <person name="Riley R."/>
            <person name="Hundley H."/>
            <person name="Johnson J."/>
            <person name="Lipzen A."/>
            <person name="Barry K."/>
            <person name="Lang B.F."/>
            <person name="Cuomo C.A."/>
            <person name="Buchler N.E."/>
            <person name="Grigoriev I.V."/>
            <person name="Spatafora J.W."/>
            <person name="Stajich J.E."/>
            <person name="James T.Y."/>
        </authorList>
    </citation>
    <scope>NUCLEOTIDE SEQUENCE</scope>
    <source>
        <strain evidence="3">AG</strain>
    </source>
</reference>
<dbReference type="GeneID" id="75912307"/>
<dbReference type="SUPFAM" id="SSF51735">
    <property type="entry name" value="NAD(P)-binding Rossmann-fold domains"/>
    <property type="match status" value="1"/>
</dbReference>
<dbReference type="RefSeq" id="XP_051447381.1">
    <property type="nucleotide sequence ID" value="XM_051586959.1"/>
</dbReference>
<protein>
    <submittedName>
        <fullName evidence="3">Uncharacterized protein</fullName>
    </submittedName>
</protein>
<keyword evidence="4" id="KW-1185">Reference proteome</keyword>
<keyword evidence="2" id="KW-0560">Oxidoreductase</keyword>
<dbReference type="Proteomes" id="UP001206595">
    <property type="component" value="Unassembled WGS sequence"/>
</dbReference>
<evidence type="ECO:0000313" key="3">
    <source>
        <dbReference type="EMBL" id="KAI8582377.1"/>
    </source>
</evidence>
<gene>
    <name evidence="3" type="ORF">K450DRAFT_228672</name>
</gene>
<name>A0AAD5HFF5_UMBRA</name>
<organism evidence="3 4">
    <name type="scientific">Umbelopsis ramanniana AG</name>
    <dbReference type="NCBI Taxonomy" id="1314678"/>
    <lineage>
        <taxon>Eukaryota</taxon>
        <taxon>Fungi</taxon>
        <taxon>Fungi incertae sedis</taxon>
        <taxon>Mucoromycota</taxon>
        <taxon>Mucoromycotina</taxon>
        <taxon>Umbelopsidomycetes</taxon>
        <taxon>Umbelopsidales</taxon>
        <taxon>Umbelopsidaceae</taxon>
        <taxon>Umbelopsis</taxon>
    </lineage>
</organism>